<dbReference type="GO" id="GO:0005524">
    <property type="term" value="F:ATP binding"/>
    <property type="evidence" value="ECO:0007669"/>
    <property type="project" value="InterPro"/>
</dbReference>
<dbReference type="GO" id="GO:0007269">
    <property type="term" value="P:neurotransmitter secretion"/>
    <property type="evidence" value="ECO:0007669"/>
    <property type="project" value="TreeGrafter"/>
</dbReference>
<dbReference type="Pfam" id="PF02750">
    <property type="entry name" value="Synapsin_C"/>
    <property type="match status" value="1"/>
</dbReference>
<accession>A0A7L2RRB2</accession>
<dbReference type="AlphaFoldDB" id="A0A7L2RRB2"/>
<feature type="non-terminal residue" evidence="2">
    <location>
        <position position="1"/>
    </location>
</feature>
<dbReference type="Gene3D" id="3.30.470.20">
    <property type="entry name" value="ATP-grasp fold, B domain"/>
    <property type="match status" value="1"/>
</dbReference>
<dbReference type="EMBL" id="VYZS01083135">
    <property type="protein sequence ID" value="NXS10924.1"/>
    <property type="molecule type" value="Genomic_DNA"/>
</dbReference>
<dbReference type="GO" id="GO:0030672">
    <property type="term" value="C:synaptic vesicle membrane"/>
    <property type="evidence" value="ECO:0007669"/>
    <property type="project" value="TreeGrafter"/>
</dbReference>
<comment type="caution">
    <text evidence="2">The sequence shown here is derived from an EMBL/GenBank/DDBJ whole genome shotgun (WGS) entry which is preliminary data.</text>
</comment>
<feature type="domain" description="Synapsin ATP-binding" evidence="1">
    <location>
        <begin position="28"/>
        <end position="94"/>
    </location>
</feature>
<evidence type="ECO:0000313" key="3">
    <source>
        <dbReference type="Proteomes" id="UP000560066"/>
    </source>
</evidence>
<keyword evidence="3" id="KW-1185">Reference proteome</keyword>
<evidence type="ECO:0000259" key="1">
    <source>
        <dbReference type="Pfam" id="PF02750"/>
    </source>
</evidence>
<dbReference type="PANTHER" id="PTHR10841:SF24">
    <property type="entry name" value="SYNAPSIN-1"/>
    <property type="match status" value="1"/>
</dbReference>
<reference evidence="2 3" key="1">
    <citation type="submission" date="2019-09" db="EMBL/GenBank/DDBJ databases">
        <title>Bird 10,000 Genomes (B10K) Project - Family phase.</title>
        <authorList>
            <person name="Zhang G."/>
        </authorList>
    </citation>
    <scope>NUCLEOTIDE SEQUENCE [LARGE SCALE GENOMIC DNA]</scope>
    <source>
        <strain evidence="2">B10K-DU-002-79</strain>
    </source>
</reference>
<dbReference type="InterPro" id="IPR013815">
    <property type="entry name" value="ATP_grasp_subdomain_1"/>
</dbReference>
<dbReference type="Proteomes" id="UP000560066">
    <property type="component" value="Unassembled WGS sequence"/>
</dbReference>
<dbReference type="PANTHER" id="PTHR10841">
    <property type="entry name" value="SYNAPSIN"/>
    <property type="match status" value="1"/>
</dbReference>
<proteinExistence type="predicted"/>
<evidence type="ECO:0000313" key="2">
    <source>
        <dbReference type="EMBL" id="NXS10924.1"/>
    </source>
</evidence>
<protein>
    <submittedName>
        <fullName evidence="2">SYN3 protein</fullName>
    </submittedName>
</protein>
<organism evidence="2 3">
    <name type="scientific">Neodrepanis coruscans</name>
    <name type="common">wattled asity</name>
    <dbReference type="NCBI Taxonomy" id="254563"/>
    <lineage>
        <taxon>Eukaryota</taxon>
        <taxon>Metazoa</taxon>
        <taxon>Chordata</taxon>
        <taxon>Craniata</taxon>
        <taxon>Vertebrata</taxon>
        <taxon>Euteleostomi</taxon>
        <taxon>Archelosauria</taxon>
        <taxon>Archosauria</taxon>
        <taxon>Dinosauria</taxon>
        <taxon>Saurischia</taxon>
        <taxon>Theropoda</taxon>
        <taxon>Coelurosauria</taxon>
        <taxon>Aves</taxon>
        <taxon>Neognathae</taxon>
        <taxon>Neoaves</taxon>
        <taxon>Telluraves</taxon>
        <taxon>Australaves</taxon>
        <taxon>Passeriformes</taxon>
        <taxon>Philepittidae</taxon>
        <taxon>Neodrepanis</taxon>
    </lineage>
</organism>
<name>A0A7L2RRB2_9PASS</name>
<dbReference type="InterPro" id="IPR020898">
    <property type="entry name" value="Synapsin_ATP-bd_dom"/>
</dbReference>
<dbReference type="Gene3D" id="3.40.50.20">
    <property type="match status" value="1"/>
</dbReference>
<dbReference type="Gene3D" id="3.30.1490.20">
    <property type="entry name" value="ATP-grasp fold, A domain"/>
    <property type="match status" value="1"/>
</dbReference>
<feature type="non-terminal residue" evidence="2">
    <location>
        <position position="98"/>
    </location>
</feature>
<sequence>APEGGAGDAPRRLLVGLHLGGVPSTDPLPALYGFASPPCLFAQLTQLQRELGPEAFPLVQQRFCNRPRGLLTAPTFPMMVTLSPAPAGVGQVKLRPFP</sequence>
<dbReference type="OrthoDB" id="10249572at2759"/>
<gene>
    <name evidence="2" type="primary">Syn3_1</name>
    <name evidence="2" type="ORF">NEOCOR_R09375</name>
</gene>